<comment type="caution">
    <text evidence="1">The sequence shown here is derived from an EMBL/GenBank/DDBJ whole genome shotgun (WGS) entry which is preliminary data.</text>
</comment>
<evidence type="ECO:0000313" key="2">
    <source>
        <dbReference type="Proteomes" id="UP000272238"/>
    </source>
</evidence>
<dbReference type="RefSeq" id="WP_121214104.1">
    <property type="nucleotide sequence ID" value="NZ_JAMYWW010000001.1"/>
</dbReference>
<protein>
    <recommendedName>
        <fullName evidence="3">Abortive phage infection protein</fullName>
    </recommendedName>
</protein>
<name>A0A494Z576_9BACL</name>
<organism evidence="1 2">
    <name type="scientific">Ureibacillus endophyticus</name>
    <dbReference type="NCBI Taxonomy" id="1978490"/>
    <lineage>
        <taxon>Bacteria</taxon>
        <taxon>Bacillati</taxon>
        <taxon>Bacillota</taxon>
        <taxon>Bacilli</taxon>
        <taxon>Bacillales</taxon>
        <taxon>Caryophanaceae</taxon>
        <taxon>Ureibacillus</taxon>
    </lineage>
</organism>
<evidence type="ECO:0008006" key="3">
    <source>
        <dbReference type="Google" id="ProtNLM"/>
    </source>
</evidence>
<keyword evidence="2" id="KW-1185">Reference proteome</keyword>
<reference evidence="1 2" key="1">
    <citation type="journal article" date="2016" name="Antonie Van Leeuwenhoek">
        <title>Lysinibacillus endophyticus sp. nov., an indole-3-acetic acid producing endophytic bacterium isolated from corn root (Zea mays cv. Xinken-5).</title>
        <authorList>
            <person name="Yu J."/>
            <person name="Guan X."/>
            <person name="Liu C."/>
            <person name="Xiang W."/>
            <person name="Yu Z."/>
            <person name="Liu X."/>
            <person name="Wang G."/>
        </authorList>
    </citation>
    <scope>NUCLEOTIDE SEQUENCE [LARGE SCALE GENOMIC DNA]</scope>
    <source>
        <strain evidence="1 2">DSM 100506</strain>
    </source>
</reference>
<evidence type="ECO:0000313" key="1">
    <source>
        <dbReference type="EMBL" id="RKQ17679.1"/>
    </source>
</evidence>
<dbReference type="AlphaFoldDB" id="A0A494Z576"/>
<accession>A0A494Z576</accession>
<dbReference type="EMBL" id="RBZN01000013">
    <property type="protein sequence ID" value="RKQ17679.1"/>
    <property type="molecule type" value="Genomic_DNA"/>
</dbReference>
<proteinExistence type="predicted"/>
<dbReference type="OrthoDB" id="2455488at2"/>
<dbReference type="Proteomes" id="UP000272238">
    <property type="component" value="Unassembled WGS sequence"/>
</dbReference>
<gene>
    <name evidence="1" type="ORF">D8M03_07200</name>
</gene>
<sequence length="62" mass="7441">MEMYKNMIEQLKNGEIKSLEIKKEEFLQFREVLVKDEMFKHFRGEAKQGGNVVFTFLENPRS</sequence>